<gene>
    <name evidence="11" type="ORF">P154DRAFT_488978</name>
</gene>
<dbReference type="CDD" id="cd22285">
    <property type="entry name" value="HD_XLF_N"/>
    <property type="match status" value="1"/>
</dbReference>
<dbReference type="PANTHER" id="PTHR32235">
    <property type="entry name" value="NON-HOMOLOGOUS END-JOINING FACTOR 1"/>
    <property type="match status" value="1"/>
</dbReference>
<dbReference type="AlphaFoldDB" id="A0A6A5WMA9"/>
<feature type="compositionally biased region" description="Acidic residues" evidence="8">
    <location>
        <begin position="500"/>
        <end position="510"/>
    </location>
</feature>
<dbReference type="InterPro" id="IPR053829">
    <property type="entry name" value="XLF-like_CC"/>
</dbReference>
<organism evidence="11 12">
    <name type="scientific">Amniculicola lignicola CBS 123094</name>
    <dbReference type="NCBI Taxonomy" id="1392246"/>
    <lineage>
        <taxon>Eukaryota</taxon>
        <taxon>Fungi</taxon>
        <taxon>Dikarya</taxon>
        <taxon>Ascomycota</taxon>
        <taxon>Pezizomycotina</taxon>
        <taxon>Dothideomycetes</taxon>
        <taxon>Pleosporomycetidae</taxon>
        <taxon>Pleosporales</taxon>
        <taxon>Amniculicolaceae</taxon>
        <taxon>Amniculicola</taxon>
    </lineage>
</organism>
<dbReference type="OrthoDB" id="2155935at2759"/>
<keyword evidence="3" id="KW-0238">DNA-binding</keyword>
<feature type="compositionally biased region" description="Polar residues" evidence="8">
    <location>
        <begin position="346"/>
        <end position="361"/>
    </location>
</feature>
<accession>A0A6A5WMA9</accession>
<sequence length="540" mass="59818">MACWRVLELSDVADDQQVPQLLIKANFSKKAYSIFITDLSNIWSEELGLDDIIKRTSQEDSPIEVSKQDTAQLDILLENVQKSLGGTEGAICSVTQNGAQAITLHTTIRLPEPLDALKWKFYLEKRSPAMLKDELVLPLLLSSRLQHERVSSLLGTIGEKDRAISRLLDQYESSNLDLAAAFPSIAGGKPGRRTVRREQAIRHVPALGPFSEAVWKSETGHEQDESFSSLSVFQEALSGCTAKVPSDMKSPEELDPWWTSLPTALKKTKLQPKSKPKPMRTKSPVPPKHQSSDEETEDEFETHEHFKARDPPKRLTVQRPSSPPKQKQNDESGGDSTEDEDLDAPSKSQDQIWTGGQTVSLSKAAPTKSKSPEPDSPVATKQASPIPKRAKGFRIGGRKAKQAVVKSQSPTPPEEPPIMDEPVKDSRITTAPKPKTARKPFKIGGKQKEPSTSESVSKAPSPPAESRGRYHASTPPYSEKGVAEPSTQPSRAATKTQASDAEEDEHEETAEEKAERRRQLLKRNMEEQAKKQAQKKKRRF</sequence>
<keyword evidence="2" id="KW-0227">DNA damage</keyword>
<feature type="compositionally biased region" description="Basic and acidic residues" evidence="8">
    <location>
        <begin position="511"/>
        <end position="530"/>
    </location>
</feature>
<evidence type="ECO:0000259" key="9">
    <source>
        <dbReference type="Pfam" id="PF09302"/>
    </source>
</evidence>
<dbReference type="EMBL" id="ML977579">
    <property type="protein sequence ID" value="KAF2002014.1"/>
    <property type="molecule type" value="Genomic_DNA"/>
</dbReference>
<evidence type="ECO:0000256" key="2">
    <source>
        <dbReference type="ARBA" id="ARBA00022763"/>
    </source>
</evidence>
<reference evidence="11" key="1">
    <citation type="journal article" date="2020" name="Stud. Mycol.">
        <title>101 Dothideomycetes genomes: a test case for predicting lifestyles and emergence of pathogens.</title>
        <authorList>
            <person name="Haridas S."/>
            <person name="Albert R."/>
            <person name="Binder M."/>
            <person name="Bloem J."/>
            <person name="Labutti K."/>
            <person name="Salamov A."/>
            <person name="Andreopoulos B."/>
            <person name="Baker S."/>
            <person name="Barry K."/>
            <person name="Bills G."/>
            <person name="Bluhm B."/>
            <person name="Cannon C."/>
            <person name="Castanera R."/>
            <person name="Culley D."/>
            <person name="Daum C."/>
            <person name="Ezra D."/>
            <person name="Gonzalez J."/>
            <person name="Henrissat B."/>
            <person name="Kuo A."/>
            <person name="Liang C."/>
            <person name="Lipzen A."/>
            <person name="Lutzoni F."/>
            <person name="Magnuson J."/>
            <person name="Mondo S."/>
            <person name="Nolan M."/>
            <person name="Ohm R."/>
            <person name="Pangilinan J."/>
            <person name="Park H.-J."/>
            <person name="Ramirez L."/>
            <person name="Alfaro M."/>
            <person name="Sun H."/>
            <person name="Tritt A."/>
            <person name="Yoshinaga Y."/>
            <person name="Zwiers L.-H."/>
            <person name="Turgeon B."/>
            <person name="Goodwin S."/>
            <person name="Spatafora J."/>
            <person name="Crous P."/>
            <person name="Grigoriev I."/>
        </authorList>
    </citation>
    <scope>NUCLEOTIDE SEQUENCE</scope>
    <source>
        <strain evidence="11">CBS 123094</strain>
    </source>
</reference>
<feature type="domain" description="XLF-like N-terminal" evidence="9">
    <location>
        <begin position="4"/>
        <end position="125"/>
    </location>
</feature>
<evidence type="ECO:0000313" key="11">
    <source>
        <dbReference type="EMBL" id="KAF2002014.1"/>
    </source>
</evidence>
<dbReference type="Gene3D" id="2.170.210.10">
    <property type="entry name" value="DNA double-strand break repair and VJ recombination XRCC4, N-terminal"/>
    <property type="match status" value="1"/>
</dbReference>
<evidence type="ECO:0000259" key="10">
    <source>
        <dbReference type="Pfam" id="PF21928"/>
    </source>
</evidence>
<evidence type="ECO:0000256" key="8">
    <source>
        <dbReference type="SAM" id="MobiDB-lite"/>
    </source>
</evidence>
<evidence type="ECO:0000256" key="3">
    <source>
        <dbReference type="ARBA" id="ARBA00023125"/>
    </source>
</evidence>
<dbReference type="InterPro" id="IPR038051">
    <property type="entry name" value="XRCC4-like_N_sf"/>
</dbReference>
<evidence type="ECO:0000256" key="1">
    <source>
        <dbReference type="ARBA" id="ARBA00004123"/>
    </source>
</evidence>
<dbReference type="GO" id="GO:0032807">
    <property type="term" value="C:DNA ligase IV complex"/>
    <property type="evidence" value="ECO:0007669"/>
    <property type="project" value="TreeGrafter"/>
</dbReference>
<keyword evidence="4" id="KW-0234">DNA repair</keyword>
<proteinExistence type="inferred from homology"/>
<evidence type="ECO:0000256" key="7">
    <source>
        <dbReference type="ARBA" id="ARBA00044529"/>
    </source>
</evidence>
<keyword evidence="5" id="KW-0539">Nucleus</keyword>
<evidence type="ECO:0000313" key="12">
    <source>
        <dbReference type="Proteomes" id="UP000799779"/>
    </source>
</evidence>
<evidence type="ECO:0000256" key="6">
    <source>
        <dbReference type="ARBA" id="ARBA00025747"/>
    </source>
</evidence>
<dbReference type="Pfam" id="PF09302">
    <property type="entry name" value="XLF"/>
    <property type="match status" value="1"/>
</dbReference>
<dbReference type="InterPro" id="IPR015381">
    <property type="entry name" value="XLF-like_N"/>
</dbReference>
<protein>
    <recommendedName>
        <fullName evidence="7">Non-homologous end-joining factor 1</fullName>
    </recommendedName>
</protein>
<dbReference type="Pfam" id="PF21928">
    <property type="entry name" value="XLF_CC"/>
    <property type="match status" value="1"/>
</dbReference>
<name>A0A6A5WMA9_9PLEO</name>
<comment type="similarity">
    <text evidence="6">Belongs to the XRCC4-XLF family. XLF subfamily.</text>
</comment>
<dbReference type="GO" id="GO:0045027">
    <property type="term" value="F:DNA end binding"/>
    <property type="evidence" value="ECO:0007669"/>
    <property type="project" value="TreeGrafter"/>
</dbReference>
<dbReference type="PANTHER" id="PTHR32235:SF1">
    <property type="entry name" value="NON-HOMOLOGOUS END-JOINING FACTOR 1"/>
    <property type="match status" value="1"/>
</dbReference>
<dbReference type="InterPro" id="IPR052287">
    <property type="entry name" value="NHEJ_factor"/>
</dbReference>
<evidence type="ECO:0000256" key="4">
    <source>
        <dbReference type="ARBA" id="ARBA00023204"/>
    </source>
</evidence>
<feature type="compositionally biased region" description="Basic residues" evidence="8">
    <location>
        <begin position="266"/>
        <end position="280"/>
    </location>
</feature>
<keyword evidence="12" id="KW-1185">Reference proteome</keyword>
<feature type="domain" description="XLF-like coiled-coil region" evidence="10">
    <location>
        <begin position="127"/>
        <end position="178"/>
    </location>
</feature>
<feature type="compositionally biased region" description="Basic residues" evidence="8">
    <location>
        <begin position="388"/>
        <end position="401"/>
    </location>
</feature>
<feature type="region of interest" description="Disordered" evidence="8">
    <location>
        <begin position="266"/>
        <end position="540"/>
    </location>
</feature>
<dbReference type="Proteomes" id="UP000799779">
    <property type="component" value="Unassembled WGS sequence"/>
</dbReference>
<feature type="compositionally biased region" description="Acidic residues" evidence="8">
    <location>
        <begin position="332"/>
        <end position="343"/>
    </location>
</feature>
<feature type="compositionally biased region" description="Polar residues" evidence="8">
    <location>
        <begin position="485"/>
        <end position="499"/>
    </location>
</feature>
<comment type="subcellular location">
    <subcellularLocation>
        <location evidence="1">Nucleus</location>
    </subcellularLocation>
</comment>
<feature type="compositionally biased region" description="Basic and acidic residues" evidence="8">
    <location>
        <begin position="302"/>
        <end position="313"/>
    </location>
</feature>
<evidence type="ECO:0000256" key="5">
    <source>
        <dbReference type="ARBA" id="ARBA00023242"/>
    </source>
</evidence>
<dbReference type="GO" id="GO:0006303">
    <property type="term" value="P:double-strand break repair via nonhomologous end joining"/>
    <property type="evidence" value="ECO:0007669"/>
    <property type="project" value="TreeGrafter"/>
</dbReference>